<dbReference type="FunCoup" id="A0A212Q0L2">
    <property type="interactions" value="9"/>
</dbReference>
<comment type="similarity">
    <text evidence="4">Belongs to the zinc-containing alcohol dehydrogenase family.</text>
</comment>
<protein>
    <submittedName>
        <fullName evidence="6">Threonine dehydrogenase</fullName>
    </submittedName>
</protein>
<dbReference type="EMBL" id="FYEK01000003">
    <property type="protein sequence ID" value="SNB52877.1"/>
    <property type="molecule type" value="Genomic_DNA"/>
</dbReference>
<evidence type="ECO:0000313" key="7">
    <source>
        <dbReference type="Proteomes" id="UP000197025"/>
    </source>
</evidence>
<dbReference type="InterPro" id="IPR050129">
    <property type="entry name" value="Zn_alcohol_dh"/>
</dbReference>
<name>A0A212Q0L2_9CHLR</name>
<dbReference type="InterPro" id="IPR011032">
    <property type="entry name" value="GroES-like_sf"/>
</dbReference>
<dbReference type="OrthoDB" id="9766898at2"/>
<proteinExistence type="inferred from homology"/>
<sequence length="342" mass="36743">MTGTRMPAIVFQGEGRWALEERPQPSIRQPDEVLLQVESCGICGTDLHILEVPPGHPATPGVILGHEVIGRVVEVGPAVTHLRPGDRVAVAPNLYCGVCRFCQRGLYNHCEQFTTLGVFLDGGLAPYEVAPARALFPISPEVPLERAIFTEVLSTVVGGTLQIRLHPGESAVVLGCGPVGLLFIQVLRAGGAGALIAADIAPFRREFARQIGADVVVDPRVEDLEGVVRETTGIGADVVVDAVGSLMTTALRLARPGGTVVLFGMNARARAEVAQYEITRRELRVVGSYVGRHTFPLAIQMLERGVIRPETLVTHRLPLSRFGEGLELLRRGEAVKVMMVPA</sequence>
<organism evidence="6 7">
    <name type="scientific">Thermoflexus hugenholtzii JAD2</name>
    <dbReference type="NCBI Taxonomy" id="877466"/>
    <lineage>
        <taxon>Bacteria</taxon>
        <taxon>Bacillati</taxon>
        <taxon>Chloroflexota</taxon>
        <taxon>Thermoflexia</taxon>
        <taxon>Thermoflexales</taxon>
        <taxon>Thermoflexaceae</taxon>
        <taxon>Thermoflexus</taxon>
    </lineage>
</organism>
<keyword evidence="1 4" id="KW-0479">Metal-binding</keyword>
<dbReference type="GO" id="GO:0016491">
    <property type="term" value="F:oxidoreductase activity"/>
    <property type="evidence" value="ECO:0007669"/>
    <property type="project" value="UniProtKB-KW"/>
</dbReference>
<dbReference type="InterPro" id="IPR020843">
    <property type="entry name" value="ER"/>
</dbReference>
<evidence type="ECO:0000256" key="3">
    <source>
        <dbReference type="ARBA" id="ARBA00023002"/>
    </source>
</evidence>
<accession>A0A212Q0L2</accession>
<dbReference type="Proteomes" id="UP000197025">
    <property type="component" value="Unassembled WGS sequence"/>
</dbReference>
<evidence type="ECO:0000256" key="1">
    <source>
        <dbReference type="ARBA" id="ARBA00022723"/>
    </source>
</evidence>
<dbReference type="Gene3D" id="3.40.50.720">
    <property type="entry name" value="NAD(P)-binding Rossmann-like Domain"/>
    <property type="match status" value="1"/>
</dbReference>
<keyword evidence="2 4" id="KW-0862">Zinc</keyword>
<evidence type="ECO:0000256" key="2">
    <source>
        <dbReference type="ARBA" id="ARBA00022833"/>
    </source>
</evidence>
<dbReference type="SMART" id="SM00829">
    <property type="entry name" value="PKS_ER"/>
    <property type="match status" value="1"/>
</dbReference>
<dbReference type="InterPro" id="IPR013154">
    <property type="entry name" value="ADH-like_N"/>
</dbReference>
<dbReference type="InterPro" id="IPR002328">
    <property type="entry name" value="ADH_Zn_CS"/>
</dbReference>
<feature type="domain" description="Enoyl reductase (ER)" evidence="5">
    <location>
        <begin position="15"/>
        <end position="339"/>
    </location>
</feature>
<dbReference type="RefSeq" id="WP_088570145.1">
    <property type="nucleotide sequence ID" value="NZ_FYEK01000003.1"/>
</dbReference>
<dbReference type="PANTHER" id="PTHR43401:SF2">
    <property type="entry name" value="L-THREONINE 3-DEHYDROGENASE"/>
    <property type="match status" value="1"/>
</dbReference>
<keyword evidence="7" id="KW-1185">Reference proteome</keyword>
<dbReference type="InParanoid" id="A0A212Q0L2"/>
<dbReference type="Gene3D" id="3.90.180.10">
    <property type="entry name" value="Medium-chain alcohol dehydrogenases, catalytic domain"/>
    <property type="match status" value="1"/>
</dbReference>
<evidence type="ECO:0000313" key="6">
    <source>
        <dbReference type="EMBL" id="SNB52877.1"/>
    </source>
</evidence>
<gene>
    <name evidence="6" type="ORF">SAMN02746019_00023800</name>
</gene>
<evidence type="ECO:0000256" key="4">
    <source>
        <dbReference type="RuleBase" id="RU361277"/>
    </source>
</evidence>
<dbReference type="PROSITE" id="PS00059">
    <property type="entry name" value="ADH_ZINC"/>
    <property type="match status" value="1"/>
</dbReference>
<dbReference type="SUPFAM" id="SSF51735">
    <property type="entry name" value="NAD(P)-binding Rossmann-fold domains"/>
    <property type="match status" value="1"/>
</dbReference>
<comment type="cofactor">
    <cofactor evidence="4">
        <name>Zn(2+)</name>
        <dbReference type="ChEBI" id="CHEBI:29105"/>
    </cofactor>
</comment>
<dbReference type="InterPro" id="IPR013149">
    <property type="entry name" value="ADH-like_C"/>
</dbReference>
<evidence type="ECO:0000259" key="5">
    <source>
        <dbReference type="SMART" id="SM00829"/>
    </source>
</evidence>
<reference evidence="7" key="1">
    <citation type="submission" date="2017-06" db="EMBL/GenBank/DDBJ databases">
        <authorList>
            <person name="Varghese N."/>
            <person name="Submissions S."/>
        </authorList>
    </citation>
    <scope>NUCLEOTIDE SEQUENCE [LARGE SCALE GENOMIC DNA]</scope>
    <source>
        <strain evidence="7">JAD2</strain>
    </source>
</reference>
<dbReference type="Pfam" id="PF08240">
    <property type="entry name" value="ADH_N"/>
    <property type="match status" value="1"/>
</dbReference>
<keyword evidence="3" id="KW-0560">Oxidoreductase</keyword>
<dbReference type="InterPro" id="IPR036291">
    <property type="entry name" value="NAD(P)-bd_dom_sf"/>
</dbReference>
<dbReference type="SUPFAM" id="SSF50129">
    <property type="entry name" value="GroES-like"/>
    <property type="match status" value="1"/>
</dbReference>
<dbReference type="Pfam" id="PF00107">
    <property type="entry name" value="ADH_zinc_N"/>
    <property type="match status" value="1"/>
</dbReference>
<dbReference type="GO" id="GO:0008270">
    <property type="term" value="F:zinc ion binding"/>
    <property type="evidence" value="ECO:0007669"/>
    <property type="project" value="InterPro"/>
</dbReference>
<dbReference type="AlphaFoldDB" id="A0A212Q0L2"/>
<dbReference type="PANTHER" id="PTHR43401">
    <property type="entry name" value="L-THREONINE 3-DEHYDROGENASE"/>
    <property type="match status" value="1"/>
</dbReference>